<accession>L0EIB4</accession>
<dbReference type="AlphaFoldDB" id="L0EIB4"/>
<organism evidence="1 2">
    <name type="scientific">Thermobacillus composti (strain DSM 18247 / JCM 13945 / KWC4)</name>
    <dbReference type="NCBI Taxonomy" id="717605"/>
    <lineage>
        <taxon>Bacteria</taxon>
        <taxon>Bacillati</taxon>
        <taxon>Bacillota</taxon>
        <taxon>Bacilli</taxon>
        <taxon>Bacillales</taxon>
        <taxon>Paenibacillaceae</taxon>
        <taxon>Thermobacillus</taxon>
    </lineage>
</organism>
<protein>
    <recommendedName>
        <fullName evidence="3">DUF4258 domain-containing protein</fullName>
    </recommendedName>
</protein>
<evidence type="ECO:0000313" key="1">
    <source>
        <dbReference type="EMBL" id="AGA60003.1"/>
    </source>
</evidence>
<dbReference type="EMBL" id="CP003256">
    <property type="protein sequence ID" value="AGA60003.1"/>
    <property type="molecule type" value="Genomic_DNA"/>
</dbReference>
<geneLocation type="plasmid" evidence="1 2">
    <name>pTHECO01</name>
</geneLocation>
<dbReference type="OrthoDB" id="2618613at2"/>
<evidence type="ECO:0008006" key="3">
    <source>
        <dbReference type="Google" id="ProtNLM"/>
    </source>
</evidence>
<dbReference type="HOGENOM" id="CLU_161161_0_0_9"/>
<gene>
    <name evidence="1" type="ordered locus">Theco_3999</name>
</gene>
<keyword evidence="1" id="KW-0614">Plasmid</keyword>
<proteinExistence type="predicted"/>
<dbReference type="RefSeq" id="WP_015256717.1">
    <property type="nucleotide sequence ID" value="NC_019898.1"/>
</dbReference>
<dbReference type="InterPro" id="IPR025354">
    <property type="entry name" value="DUF4258"/>
</dbReference>
<dbReference type="Proteomes" id="UP000010795">
    <property type="component" value="Plasmid pTHECO01"/>
</dbReference>
<evidence type="ECO:0000313" key="2">
    <source>
        <dbReference type="Proteomes" id="UP000010795"/>
    </source>
</evidence>
<dbReference type="eggNOG" id="ENOG50343M2">
    <property type="taxonomic scope" value="Bacteria"/>
</dbReference>
<dbReference type="KEGG" id="tco:Theco_3999"/>
<reference evidence="2" key="1">
    <citation type="submission" date="2012-01" db="EMBL/GenBank/DDBJ databases">
        <title>Complete sequence of plasmid of Thermobacillus composti KWC4.</title>
        <authorList>
            <person name="Lucas S."/>
            <person name="Han J."/>
            <person name="Lapidus A."/>
            <person name="Cheng J.-F."/>
            <person name="Goodwin L."/>
            <person name="Pitluck S."/>
            <person name="Peters L."/>
            <person name="Ovchinnikova G."/>
            <person name="Teshima H."/>
            <person name="Detter J.C."/>
            <person name="Han C."/>
            <person name="Tapia R."/>
            <person name="Land M."/>
            <person name="Hauser L."/>
            <person name="Kyrpides N."/>
            <person name="Ivanova N."/>
            <person name="Pagani I."/>
            <person name="Anderson I."/>
            <person name="Woyke T."/>
        </authorList>
    </citation>
    <scope>NUCLEOTIDE SEQUENCE [LARGE SCALE GENOMIC DNA]</scope>
    <source>
        <strain evidence="2">DSM 18247 / JCM 13945 / KWC4</strain>
        <plasmid evidence="2">Plasmid pTHECO01</plasmid>
    </source>
</reference>
<keyword evidence="2" id="KW-1185">Reference proteome</keyword>
<name>L0EIB4_THECK</name>
<sequence>MDHMKKYWSEELELIRKGINGLDGYRTIISNHYYRDRQSDRGYDEMDVLMAITTGRIVEGYDCGQHPTQRNRDPKRIIIGKDKYGEWVVVPVAMKSSKEFIVTTVFPPTDLKRYGKYLVD</sequence>
<dbReference type="Pfam" id="PF14076">
    <property type="entry name" value="DUF4258"/>
    <property type="match status" value="1"/>
</dbReference>